<dbReference type="InterPro" id="IPR029710">
    <property type="entry name" value="LIG4"/>
</dbReference>
<dbReference type="GeneID" id="30176666"/>
<dbReference type="Gene3D" id="2.40.50.140">
    <property type="entry name" value="Nucleic acid-binding proteins"/>
    <property type="match status" value="1"/>
</dbReference>
<dbReference type="InterPro" id="IPR012310">
    <property type="entry name" value="DNA_ligase_ATP-dep_cent"/>
</dbReference>
<dbReference type="PANTHER" id="PTHR45997:SF1">
    <property type="entry name" value="DNA LIGASE 4"/>
    <property type="match status" value="1"/>
</dbReference>
<protein>
    <recommendedName>
        <fullName evidence="6">DNA ligase IV</fullName>
    </recommendedName>
</protein>
<dbReference type="GO" id="GO:0032807">
    <property type="term" value="C:DNA ligase IV complex"/>
    <property type="evidence" value="ECO:0007669"/>
    <property type="project" value="TreeGrafter"/>
</dbReference>
<reference evidence="4 5" key="1">
    <citation type="journal article" date="2016" name="Proc. Natl. Acad. Sci. U.S.A.">
        <title>Comparative genomics of biotechnologically important yeasts.</title>
        <authorList>
            <person name="Riley R."/>
            <person name="Haridas S."/>
            <person name="Wolfe K.H."/>
            <person name="Lopes M.R."/>
            <person name="Hittinger C.T."/>
            <person name="Goeker M."/>
            <person name="Salamov A.A."/>
            <person name="Wisecaver J.H."/>
            <person name="Long T.M."/>
            <person name="Calvey C.H."/>
            <person name="Aerts A.L."/>
            <person name="Barry K.W."/>
            <person name="Choi C."/>
            <person name="Clum A."/>
            <person name="Coughlan A.Y."/>
            <person name="Deshpande S."/>
            <person name="Douglass A.P."/>
            <person name="Hanson S.J."/>
            <person name="Klenk H.-P."/>
            <person name="LaButti K.M."/>
            <person name="Lapidus A."/>
            <person name="Lindquist E.A."/>
            <person name="Lipzen A.M."/>
            <person name="Meier-Kolthoff J.P."/>
            <person name="Ohm R.A."/>
            <person name="Otillar R.P."/>
            <person name="Pangilinan J.L."/>
            <person name="Peng Y."/>
            <person name="Rokas A."/>
            <person name="Rosa C.A."/>
            <person name="Scheuner C."/>
            <person name="Sibirny A.A."/>
            <person name="Slot J.C."/>
            <person name="Stielow J.B."/>
            <person name="Sun H."/>
            <person name="Kurtzman C.P."/>
            <person name="Blackwell M."/>
            <person name="Grigoriev I.V."/>
            <person name="Jeffries T.W."/>
        </authorList>
    </citation>
    <scope>NUCLEOTIDE SEQUENCE [LARGE SCALE GENOMIC DNA]</scope>
    <source>
        <strain evidence="4 5">NRRL Y-2026</strain>
    </source>
</reference>
<accession>A0A1E3NG80</accession>
<dbReference type="AlphaFoldDB" id="A0A1E3NG80"/>
<feature type="domain" description="BRCT" evidence="3">
    <location>
        <begin position="794"/>
        <end position="888"/>
    </location>
</feature>
<dbReference type="GO" id="GO:0006310">
    <property type="term" value="P:DNA recombination"/>
    <property type="evidence" value="ECO:0007669"/>
    <property type="project" value="UniProtKB-KW"/>
</dbReference>
<dbReference type="SUPFAM" id="SSF56091">
    <property type="entry name" value="DNA ligase/mRNA capping enzyme, catalytic domain"/>
    <property type="match status" value="1"/>
</dbReference>
<gene>
    <name evidence="4" type="ORF">PICMEDRAFT_12875</name>
</gene>
<dbReference type="InterPro" id="IPR036420">
    <property type="entry name" value="BRCT_dom_sf"/>
</dbReference>
<dbReference type="Pfam" id="PF00533">
    <property type="entry name" value="BRCT"/>
    <property type="match status" value="1"/>
</dbReference>
<dbReference type="GO" id="GO:0006297">
    <property type="term" value="P:nucleotide-excision repair, DNA gap filling"/>
    <property type="evidence" value="ECO:0007669"/>
    <property type="project" value="TreeGrafter"/>
</dbReference>
<evidence type="ECO:0008006" key="6">
    <source>
        <dbReference type="Google" id="ProtNLM"/>
    </source>
</evidence>
<evidence type="ECO:0000259" key="2">
    <source>
        <dbReference type="PROSITE" id="PS50160"/>
    </source>
</evidence>
<keyword evidence="1" id="KW-0233">DNA recombination</keyword>
<dbReference type="Proteomes" id="UP000094455">
    <property type="component" value="Unassembled WGS sequence"/>
</dbReference>
<dbReference type="SMART" id="SM00292">
    <property type="entry name" value="BRCT"/>
    <property type="match status" value="2"/>
</dbReference>
<dbReference type="OrthoDB" id="151490at2759"/>
<dbReference type="SUPFAM" id="SSF52113">
    <property type="entry name" value="BRCT domain"/>
    <property type="match status" value="1"/>
</dbReference>
<evidence type="ECO:0000313" key="4">
    <source>
        <dbReference type="EMBL" id="ODQ45141.1"/>
    </source>
</evidence>
<name>A0A1E3NG80_9ASCO</name>
<dbReference type="Pfam" id="PF01068">
    <property type="entry name" value="DNA_ligase_A_M"/>
    <property type="match status" value="1"/>
</dbReference>
<dbReference type="PROSITE" id="PS50172">
    <property type="entry name" value="BRCT"/>
    <property type="match status" value="1"/>
</dbReference>
<dbReference type="PROSITE" id="PS50160">
    <property type="entry name" value="DNA_LIGASE_A3"/>
    <property type="match status" value="1"/>
</dbReference>
<dbReference type="InterPro" id="IPR012340">
    <property type="entry name" value="NA-bd_OB-fold"/>
</dbReference>
<dbReference type="EMBL" id="KV454005">
    <property type="protein sequence ID" value="ODQ45141.1"/>
    <property type="molecule type" value="Genomic_DNA"/>
</dbReference>
<feature type="domain" description="ATP-dependent DNA ligase family profile" evidence="2">
    <location>
        <begin position="505"/>
        <end position="642"/>
    </location>
</feature>
<dbReference type="STRING" id="763406.A0A1E3NG80"/>
<sequence length="1034" mass="119937">MQTDDANQEPAEAKNCIWIALPRIPPPNQLTEKCENLLKKEENDDENNDDSWLFSFTASSIPLSAISARLNPPKNSTGKLLANSSKSKTMVLSGLFQLLDSPLEKYNLTRLLVPQRSRGTLLSKHQLIKNLYKYTKTDNVKSGVLRAMIDSIKIGKPTESPTPDFLLGIISVLQSYWEECVLLKNTDFVRFTKVSAKYDNQITLANLSVELDNLLGARAESSKIDGLFPASENLFDMMYVIGKSSSSKVSLNEERPRLTIEMVLSCILNKSTISERVVFNAICLRPKGLASAIWYSRSNLWDVIYGIEYLKAKDLPSWKKMLDLTKDGGLRRGGHNLDKSKKRDTTIFVVKISVGIPFSIMRCIRMYDEYDRIVEKISVYKDGIRQETEGYCIEEKLDGERSCLHIWRDPTNRDKIWTRYYSRGHVVQVWYGSYVGDPDGIISKYLKHEWFENIEDMILDGEMITFDETQNRLLGFQDVKTCSEMSRNAIREGKDLNDFKVYNKLLVYDILYLNGESLQLTYLKERKTKLLQTFRKLEENNFKFIQVHKWNVGYNANDLQIAMDNIINRNSEGLVIKHWQSYYFVGKHSPRWIKLKPYYLMNFIDELDITVIGKEGSNYICALYGDSADDKYREWFVSFCLVRFGLSNEVSTYIDDKTEGHWIPYKRYESDIDMQEHHVRFGKLKPHYWIYPENSVVITVKAKSIENLANGSENRFVLDTTLRFPYCIGVRYDKDYLECDTISDYREKIKNQGRKNPFEENERNFVKHRRIKMETKMDIALRKVNRSFIQTFIKKDDLFSNVTFCVKTDCIMNGEWLPLNEINGILESHGGRITSDPRHTFGNRLLVIADKNTLLVNELRKKYNIFRLKWCEDCIRSQRQVLLDPSHCLAVDEETKGQSEKGIDQFGCNYTVQYNEKGLWELSENYGEKTSEKRLDRDQCDKLQFQFYQKKFVLLGYDESTSFQRQILEIQIEIHGGEVILEAKDADYIVISDLGTDEYSLKIQQNAPVLSAAELLKQCGYDGDDTACSPRSPV</sequence>
<evidence type="ECO:0000256" key="1">
    <source>
        <dbReference type="ARBA" id="ARBA00023172"/>
    </source>
</evidence>
<organism evidence="4 5">
    <name type="scientific">Pichia membranifaciens NRRL Y-2026</name>
    <dbReference type="NCBI Taxonomy" id="763406"/>
    <lineage>
        <taxon>Eukaryota</taxon>
        <taxon>Fungi</taxon>
        <taxon>Dikarya</taxon>
        <taxon>Ascomycota</taxon>
        <taxon>Saccharomycotina</taxon>
        <taxon>Pichiomycetes</taxon>
        <taxon>Pichiales</taxon>
        <taxon>Pichiaceae</taxon>
        <taxon>Pichia</taxon>
    </lineage>
</organism>
<evidence type="ECO:0000313" key="5">
    <source>
        <dbReference type="Proteomes" id="UP000094455"/>
    </source>
</evidence>
<dbReference type="GO" id="GO:0005524">
    <property type="term" value="F:ATP binding"/>
    <property type="evidence" value="ECO:0007669"/>
    <property type="project" value="InterPro"/>
</dbReference>
<dbReference type="Gene3D" id="3.30.470.30">
    <property type="entry name" value="DNA ligase/mRNA capping enzyme"/>
    <property type="match status" value="1"/>
</dbReference>
<dbReference type="Gene3D" id="3.40.50.10190">
    <property type="entry name" value="BRCT domain"/>
    <property type="match status" value="1"/>
</dbReference>
<dbReference type="GO" id="GO:0003910">
    <property type="term" value="F:DNA ligase (ATP) activity"/>
    <property type="evidence" value="ECO:0007669"/>
    <property type="project" value="InterPro"/>
</dbReference>
<dbReference type="PANTHER" id="PTHR45997">
    <property type="entry name" value="DNA LIGASE 4"/>
    <property type="match status" value="1"/>
</dbReference>
<dbReference type="GO" id="GO:0003677">
    <property type="term" value="F:DNA binding"/>
    <property type="evidence" value="ECO:0007669"/>
    <property type="project" value="InterPro"/>
</dbReference>
<evidence type="ECO:0000259" key="3">
    <source>
        <dbReference type="PROSITE" id="PS50172"/>
    </source>
</evidence>
<dbReference type="SUPFAM" id="SSF50249">
    <property type="entry name" value="Nucleic acid-binding proteins"/>
    <property type="match status" value="1"/>
</dbReference>
<dbReference type="GO" id="GO:0006303">
    <property type="term" value="P:double-strand break repair via nonhomologous end joining"/>
    <property type="evidence" value="ECO:0007669"/>
    <property type="project" value="TreeGrafter"/>
</dbReference>
<keyword evidence="5" id="KW-1185">Reference proteome</keyword>
<dbReference type="InterPro" id="IPR001357">
    <property type="entry name" value="BRCT_dom"/>
</dbReference>
<dbReference type="RefSeq" id="XP_019016254.1">
    <property type="nucleotide sequence ID" value="XM_019159979.1"/>
</dbReference>
<proteinExistence type="predicted"/>